<keyword evidence="8" id="KW-0326">Glycosidase</keyword>
<feature type="signal peptide" evidence="13">
    <location>
        <begin position="1"/>
        <end position="21"/>
    </location>
</feature>
<keyword evidence="4" id="KW-0964">Secreted</keyword>
<evidence type="ECO:0000256" key="4">
    <source>
        <dbReference type="ARBA" id="ARBA00022525"/>
    </source>
</evidence>
<dbReference type="GO" id="GO:0071555">
    <property type="term" value="P:cell wall organization"/>
    <property type="evidence" value="ECO:0007669"/>
    <property type="project" value="TreeGrafter"/>
</dbReference>
<keyword evidence="7" id="KW-0325">Glycoprotein</keyword>
<dbReference type="GO" id="GO:0009986">
    <property type="term" value="C:cell surface"/>
    <property type="evidence" value="ECO:0007669"/>
    <property type="project" value="TreeGrafter"/>
</dbReference>
<dbReference type="EMBL" id="MU007054">
    <property type="protein sequence ID" value="KAF2428657.1"/>
    <property type="molecule type" value="Genomic_DNA"/>
</dbReference>
<dbReference type="GO" id="GO:0009277">
    <property type="term" value="C:fungal-type cell wall"/>
    <property type="evidence" value="ECO:0007669"/>
    <property type="project" value="TreeGrafter"/>
</dbReference>
<comment type="caution">
    <text evidence="14">The sequence shown here is derived from an EMBL/GenBank/DDBJ whole genome shotgun (WGS) entry which is preliminary data.</text>
</comment>
<keyword evidence="15" id="KW-1185">Reference proteome</keyword>
<evidence type="ECO:0000256" key="9">
    <source>
        <dbReference type="ARBA" id="ARBA00036824"/>
    </source>
</evidence>
<dbReference type="InterPro" id="IPR050732">
    <property type="entry name" value="Beta-glucan_modifiers"/>
</dbReference>
<evidence type="ECO:0000256" key="11">
    <source>
        <dbReference type="ARBA" id="ARBA00041761"/>
    </source>
</evidence>
<accession>A0A9P4NNB6</accession>
<dbReference type="SUPFAM" id="SSF51445">
    <property type="entry name" value="(Trans)glycosidases"/>
    <property type="match status" value="1"/>
</dbReference>
<evidence type="ECO:0000256" key="13">
    <source>
        <dbReference type="SAM" id="SignalP"/>
    </source>
</evidence>
<evidence type="ECO:0000256" key="7">
    <source>
        <dbReference type="ARBA" id="ARBA00023180"/>
    </source>
</evidence>
<dbReference type="PANTHER" id="PTHR16631">
    <property type="entry name" value="GLUCAN 1,3-BETA-GLUCOSIDASE"/>
    <property type="match status" value="1"/>
</dbReference>
<evidence type="ECO:0000256" key="5">
    <source>
        <dbReference type="ARBA" id="ARBA00022729"/>
    </source>
</evidence>
<comment type="catalytic activity">
    <reaction evidence="9">
        <text>Successive hydrolysis of beta-D-glucose units from the non-reducing ends of (1-&gt;3)-beta-D-glucans, releasing alpha-glucose.</text>
        <dbReference type="EC" id="3.2.1.58"/>
    </reaction>
</comment>
<dbReference type="EC" id="3.2.1.58" evidence="10"/>
<dbReference type="PROSITE" id="PS51257">
    <property type="entry name" value="PROKAR_LIPOPROTEIN"/>
    <property type="match status" value="1"/>
</dbReference>
<evidence type="ECO:0000313" key="14">
    <source>
        <dbReference type="EMBL" id="KAF2428657.1"/>
    </source>
</evidence>
<evidence type="ECO:0000256" key="6">
    <source>
        <dbReference type="ARBA" id="ARBA00022801"/>
    </source>
</evidence>
<reference evidence="14" key="1">
    <citation type="journal article" date="2020" name="Stud. Mycol.">
        <title>101 Dothideomycetes genomes: a test case for predicting lifestyles and emergence of pathogens.</title>
        <authorList>
            <person name="Haridas S."/>
            <person name="Albert R."/>
            <person name="Binder M."/>
            <person name="Bloem J."/>
            <person name="Labutti K."/>
            <person name="Salamov A."/>
            <person name="Andreopoulos B."/>
            <person name="Baker S."/>
            <person name="Barry K."/>
            <person name="Bills G."/>
            <person name="Bluhm B."/>
            <person name="Cannon C."/>
            <person name="Castanera R."/>
            <person name="Culley D."/>
            <person name="Daum C."/>
            <person name="Ezra D."/>
            <person name="Gonzalez J."/>
            <person name="Henrissat B."/>
            <person name="Kuo A."/>
            <person name="Liang C."/>
            <person name="Lipzen A."/>
            <person name="Lutzoni F."/>
            <person name="Magnuson J."/>
            <person name="Mondo S."/>
            <person name="Nolan M."/>
            <person name="Ohm R."/>
            <person name="Pangilinan J."/>
            <person name="Park H.-J."/>
            <person name="Ramirez L."/>
            <person name="Alfaro M."/>
            <person name="Sun H."/>
            <person name="Tritt A."/>
            <person name="Yoshinaga Y."/>
            <person name="Zwiers L.-H."/>
            <person name="Turgeon B."/>
            <person name="Goodwin S."/>
            <person name="Spatafora J."/>
            <person name="Crous P."/>
            <person name="Grigoriev I."/>
        </authorList>
    </citation>
    <scope>NUCLEOTIDE SEQUENCE</scope>
    <source>
        <strain evidence="14">CBS 130266</strain>
    </source>
</reference>
<protein>
    <recommendedName>
        <fullName evidence="10">glucan 1,3-beta-glucosidase</fullName>
        <ecNumber evidence="10">3.2.1.58</ecNumber>
    </recommendedName>
    <alternativeName>
        <fullName evidence="11">Exo-1,3-beta-glucanase</fullName>
    </alternativeName>
</protein>
<comment type="subcellular location">
    <subcellularLocation>
        <location evidence="1">Secreted</location>
        <location evidence="1">Cell wall</location>
    </subcellularLocation>
</comment>
<evidence type="ECO:0000256" key="12">
    <source>
        <dbReference type="RuleBase" id="RU004335"/>
    </source>
</evidence>
<dbReference type="GO" id="GO:0005975">
    <property type="term" value="P:carbohydrate metabolic process"/>
    <property type="evidence" value="ECO:0007669"/>
    <property type="project" value="InterPro"/>
</dbReference>
<dbReference type="AlphaFoldDB" id="A0A9P4NNB6"/>
<evidence type="ECO:0000256" key="8">
    <source>
        <dbReference type="ARBA" id="ARBA00023295"/>
    </source>
</evidence>
<proteinExistence type="inferred from homology"/>
<evidence type="ECO:0000256" key="10">
    <source>
        <dbReference type="ARBA" id="ARBA00038929"/>
    </source>
</evidence>
<name>A0A9P4NNB6_9PEZI</name>
<sequence>MLYSSNKTLLAFSIAFTACQAAKGTLGFALGTKKADSSCKAQADYESDFKLIAAASGSKIVRGYSASDCNAAREILPAAKSQGFQVILGIWPDVEKSYNDDKAAITTYAPKFADQVYAVTVGSETLYRGNFTGATLLAKVNDMKNALKGTKIKVGTADSWNKYADGTADDLIRGNPDILLVNAFGFWQGQDTSNATHQYFDDIMQAYQHIGAINPSHKIELWTGETGWPSDGGTDFKAAKAGTKNAATYFSQGICGMLNWGYNVFAFEAFDEPWKPKSKGDGGILADETHWGAMTVDGKSKYSLKC</sequence>
<dbReference type="GO" id="GO:0004338">
    <property type="term" value="F:glucan exo-1,3-beta-glucosidase activity"/>
    <property type="evidence" value="ECO:0007669"/>
    <property type="project" value="UniProtKB-EC"/>
</dbReference>
<keyword evidence="5 13" id="KW-0732">Signal</keyword>
<organism evidence="14 15">
    <name type="scientific">Tothia fuscella</name>
    <dbReference type="NCBI Taxonomy" id="1048955"/>
    <lineage>
        <taxon>Eukaryota</taxon>
        <taxon>Fungi</taxon>
        <taxon>Dikarya</taxon>
        <taxon>Ascomycota</taxon>
        <taxon>Pezizomycotina</taxon>
        <taxon>Dothideomycetes</taxon>
        <taxon>Pleosporomycetidae</taxon>
        <taxon>Venturiales</taxon>
        <taxon>Cylindrosympodiaceae</taxon>
        <taxon>Tothia</taxon>
    </lineage>
</organism>
<keyword evidence="6" id="KW-0378">Hydrolase</keyword>
<dbReference type="OrthoDB" id="1293114at2759"/>
<dbReference type="GO" id="GO:0042973">
    <property type="term" value="F:glucan endo-1,3-beta-D-glucosidase activity"/>
    <property type="evidence" value="ECO:0007669"/>
    <property type="project" value="TreeGrafter"/>
</dbReference>
<evidence type="ECO:0000256" key="3">
    <source>
        <dbReference type="ARBA" id="ARBA00022512"/>
    </source>
</evidence>
<evidence type="ECO:0000256" key="2">
    <source>
        <dbReference type="ARBA" id="ARBA00008773"/>
    </source>
</evidence>
<feature type="chain" id="PRO_5040357133" description="glucan 1,3-beta-glucosidase" evidence="13">
    <location>
        <begin position="22"/>
        <end position="306"/>
    </location>
</feature>
<dbReference type="PANTHER" id="PTHR16631:SF26">
    <property type="entry name" value="GLUCAN 1,3-BETA-GLUCOSIDASE"/>
    <property type="match status" value="1"/>
</dbReference>
<gene>
    <name evidence="14" type="ORF">EJ08DRAFT_592024</name>
</gene>
<evidence type="ECO:0000313" key="15">
    <source>
        <dbReference type="Proteomes" id="UP000800235"/>
    </source>
</evidence>
<comment type="similarity">
    <text evidence="2 12">Belongs to the glycosyl hydrolase 17 family.</text>
</comment>
<dbReference type="Pfam" id="PF00332">
    <property type="entry name" value="Glyco_hydro_17"/>
    <property type="match status" value="1"/>
</dbReference>
<keyword evidence="3" id="KW-0134">Cell wall</keyword>
<dbReference type="InterPro" id="IPR000490">
    <property type="entry name" value="Glyco_hydro_17"/>
</dbReference>
<dbReference type="GO" id="GO:0005576">
    <property type="term" value="C:extracellular region"/>
    <property type="evidence" value="ECO:0007669"/>
    <property type="project" value="TreeGrafter"/>
</dbReference>
<dbReference type="Gene3D" id="3.20.20.80">
    <property type="entry name" value="Glycosidases"/>
    <property type="match status" value="2"/>
</dbReference>
<dbReference type="Proteomes" id="UP000800235">
    <property type="component" value="Unassembled WGS sequence"/>
</dbReference>
<evidence type="ECO:0000256" key="1">
    <source>
        <dbReference type="ARBA" id="ARBA00004191"/>
    </source>
</evidence>
<dbReference type="InterPro" id="IPR017853">
    <property type="entry name" value="GH"/>
</dbReference>